<protein>
    <submittedName>
        <fullName evidence="2">Uncharacterized protein</fullName>
    </submittedName>
</protein>
<evidence type="ECO:0000256" key="1">
    <source>
        <dbReference type="SAM" id="MobiDB-lite"/>
    </source>
</evidence>
<name>A0ABN9U756_9DINO</name>
<feature type="region of interest" description="Disordered" evidence="1">
    <location>
        <begin position="29"/>
        <end position="132"/>
    </location>
</feature>
<dbReference type="EMBL" id="CAUYUJ010015505">
    <property type="protein sequence ID" value="CAK0854897.1"/>
    <property type="molecule type" value="Genomic_DNA"/>
</dbReference>
<keyword evidence="3" id="KW-1185">Reference proteome</keyword>
<feature type="compositionally biased region" description="Pro residues" evidence="1">
    <location>
        <begin position="79"/>
        <end position="89"/>
    </location>
</feature>
<comment type="caution">
    <text evidence="2">The sequence shown here is derived from an EMBL/GenBank/DDBJ whole genome shotgun (WGS) entry which is preliminary data.</text>
</comment>
<gene>
    <name evidence="2" type="ORF">PCOR1329_LOCUS45800</name>
</gene>
<reference evidence="2" key="1">
    <citation type="submission" date="2023-10" db="EMBL/GenBank/DDBJ databases">
        <authorList>
            <person name="Chen Y."/>
            <person name="Shah S."/>
            <person name="Dougan E. K."/>
            <person name="Thang M."/>
            <person name="Chan C."/>
        </authorList>
    </citation>
    <scope>NUCLEOTIDE SEQUENCE [LARGE SCALE GENOMIC DNA]</scope>
</reference>
<feature type="compositionally biased region" description="Low complexity" evidence="1">
    <location>
        <begin position="97"/>
        <end position="119"/>
    </location>
</feature>
<evidence type="ECO:0000313" key="3">
    <source>
        <dbReference type="Proteomes" id="UP001189429"/>
    </source>
</evidence>
<sequence>MPSSSSGARRRQIVDAFLAVRATAAQAMDSITGRGGDASTGSTHSDAFRLASDLRRSSQGKEEKDGGPPAPAGGRVRPPWAPGPPPARPAAPRGRRASIASGARRARSAAPPQRPAAPRTHPLPPASSHRRS</sequence>
<evidence type="ECO:0000313" key="2">
    <source>
        <dbReference type="EMBL" id="CAK0854897.1"/>
    </source>
</evidence>
<accession>A0ABN9U756</accession>
<dbReference type="Proteomes" id="UP001189429">
    <property type="component" value="Unassembled WGS sequence"/>
</dbReference>
<organism evidence="2 3">
    <name type="scientific">Prorocentrum cordatum</name>
    <dbReference type="NCBI Taxonomy" id="2364126"/>
    <lineage>
        <taxon>Eukaryota</taxon>
        <taxon>Sar</taxon>
        <taxon>Alveolata</taxon>
        <taxon>Dinophyceae</taxon>
        <taxon>Prorocentrales</taxon>
        <taxon>Prorocentraceae</taxon>
        <taxon>Prorocentrum</taxon>
    </lineage>
</organism>
<feature type="compositionally biased region" description="Basic and acidic residues" evidence="1">
    <location>
        <begin position="52"/>
        <end position="66"/>
    </location>
</feature>
<proteinExistence type="predicted"/>